<dbReference type="InterPro" id="IPR044855">
    <property type="entry name" value="CoA-Trfase_III_dom3_sf"/>
</dbReference>
<dbReference type="Pfam" id="PF02515">
    <property type="entry name" value="CoA_transf_3"/>
    <property type="match status" value="1"/>
</dbReference>
<dbReference type="PANTHER" id="PTHR48228:SF5">
    <property type="entry name" value="ALPHA-METHYLACYL-COA RACEMASE"/>
    <property type="match status" value="1"/>
</dbReference>
<dbReference type="Gene3D" id="3.40.50.10540">
    <property type="entry name" value="Crotonobetainyl-coa:carnitine coa-transferase, domain 1"/>
    <property type="match status" value="1"/>
</dbReference>
<dbReference type="InterPro" id="IPR003673">
    <property type="entry name" value="CoA-Trfase_fam_III"/>
</dbReference>
<reference evidence="1 2" key="1">
    <citation type="submission" date="2017-02" db="EMBL/GenBank/DDBJ databases">
        <authorList>
            <person name="Peterson S.W."/>
        </authorList>
    </citation>
    <scope>NUCLEOTIDE SEQUENCE [LARGE SCALE GENOMIC DNA]</scope>
    <source>
        <strain evidence="1 2">B Ar 00.02</strain>
    </source>
</reference>
<dbReference type="InterPro" id="IPR050509">
    <property type="entry name" value="CoA-transferase_III"/>
</dbReference>
<accession>A0A1R4GVW5</accession>
<organism evidence="1 2">
    <name type="scientific">Arthrobacter rhombi</name>
    <dbReference type="NCBI Taxonomy" id="71253"/>
    <lineage>
        <taxon>Bacteria</taxon>
        <taxon>Bacillati</taxon>
        <taxon>Actinomycetota</taxon>
        <taxon>Actinomycetes</taxon>
        <taxon>Micrococcales</taxon>
        <taxon>Micrococcaceae</taxon>
        <taxon>Arthrobacter</taxon>
    </lineage>
</organism>
<dbReference type="GO" id="GO:0003824">
    <property type="term" value="F:catalytic activity"/>
    <property type="evidence" value="ECO:0007669"/>
    <property type="project" value="InterPro"/>
</dbReference>
<keyword evidence="2" id="KW-1185">Reference proteome</keyword>
<evidence type="ECO:0000313" key="2">
    <source>
        <dbReference type="Proteomes" id="UP000195913"/>
    </source>
</evidence>
<dbReference type="Proteomes" id="UP000195913">
    <property type="component" value="Unassembled WGS sequence"/>
</dbReference>
<dbReference type="SUPFAM" id="SSF89796">
    <property type="entry name" value="CoA-transferase family III (CaiB/BaiF)"/>
    <property type="match status" value="1"/>
</dbReference>
<dbReference type="Gene3D" id="3.30.1540.10">
    <property type="entry name" value="formyl-coa transferase, domain 3"/>
    <property type="match status" value="1"/>
</dbReference>
<protein>
    <recommendedName>
        <fullName evidence="3">Alpha-methylacyl-CoA racemase</fullName>
    </recommendedName>
</protein>
<sequence length="289" mass="30066">MPHPLSGIVVVSVAINLPGPLAASRLTELGATVIKVEPPQGDPLGSVAPHWYEELITGQDVVPLDLKDPSSRSTFEELLADADVLLTSMRPSALARLDLVEMLKTRGVALVEIVGHDGARAEQPGHDLTYQAEHGTLLPPDLPLVPVADILGSERAVVATLSALRQREQGLQGVHERVVLEEAAHAAAAGVRHGLTSPGAVLGGAIPAYGMYATADGFVAVAAVEPHFAERLARLIGGTREELTRAFATQSTAYWTALGQKQDLPLAAVAAPGEPLTISAVASATAGQE</sequence>
<dbReference type="PANTHER" id="PTHR48228">
    <property type="entry name" value="SUCCINYL-COA--D-CITRAMALATE COA-TRANSFERASE"/>
    <property type="match status" value="1"/>
</dbReference>
<dbReference type="EMBL" id="FUHW01000052">
    <property type="protein sequence ID" value="SJM72225.1"/>
    <property type="molecule type" value="Genomic_DNA"/>
</dbReference>
<proteinExistence type="predicted"/>
<dbReference type="RefSeq" id="WP_087000918.1">
    <property type="nucleotide sequence ID" value="NZ_FUHW01000052.1"/>
</dbReference>
<dbReference type="AlphaFoldDB" id="A0A1R4GVW5"/>
<evidence type="ECO:0008006" key="3">
    <source>
        <dbReference type="Google" id="ProtNLM"/>
    </source>
</evidence>
<name>A0A1R4GVW5_9MICC</name>
<gene>
    <name evidence="1" type="ORF">FM101_14595</name>
</gene>
<dbReference type="InterPro" id="IPR023606">
    <property type="entry name" value="CoA-Trfase_III_dom_1_sf"/>
</dbReference>
<evidence type="ECO:0000313" key="1">
    <source>
        <dbReference type="EMBL" id="SJM72225.1"/>
    </source>
</evidence>